<proteinExistence type="predicted"/>
<protein>
    <recommendedName>
        <fullName evidence="3">DUF11 domain-containing protein</fullName>
    </recommendedName>
</protein>
<reference evidence="1 2" key="1">
    <citation type="submission" date="2021-03" db="EMBL/GenBank/DDBJ databases">
        <title>Complete genome of Streptomyces formicae strain 1H-GS9 (DSM 100524).</title>
        <authorList>
            <person name="Atanasov K.E."/>
            <person name="Altabella T."/>
            <person name="Ferrer A."/>
        </authorList>
    </citation>
    <scope>NUCLEOTIDE SEQUENCE [LARGE SCALE GENOMIC DNA]</scope>
    <source>
        <strain evidence="1 2">1H-GS9</strain>
    </source>
</reference>
<name>A0ABY3WYB0_9ACTN</name>
<accession>A0ABY3WYB0</accession>
<organism evidence="1 2">
    <name type="scientific">Streptomyces formicae</name>
    <dbReference type="NCBI Taxonomy" id="1616117"/>
    <lineage>
        <taxon>Bacteria</taxon>
        <taxon>Bacillati</taxon>
        <taxon>Actinomycetota</taxon>
        <taxon>Actinomycetes</taxon>
        <taxon>Kitasatosporales</taxon>
        <taxon>Streptomycetaceae</taxon>
        <taxon>Streptomyces</taxon>
    </lineage>
</organism>
<dbReference type="Proteomes" id="UP000828924">
    <property type="component" value="Chromosome"/>
</dbReference>
<evidence type="ECO:0000313" key="1">
    <source>
        <dbReference type="EMBL" id="UNM15777.1"/>
    </source>
</evidence>
<dbReference type="RefSeq" id="WP_242337843.1">
    <property type="nucleotide sequence ID" value="NZ_CP071872.1"/>
</dbReference>
<evidence type="ECO:0000313" key="2">
    <source>
        <dbReference type="Proteomes" id="UP000828924"/>
    </source>
</evidence>
<sequence>MRKPSVGRPARMAACAVAAGLATVATATPALADGDQLWIRSPYEVVLPKAAGSGEQARSVTLDLGLSHDNADHRVTDGRLTVDVSGLAGIADVTWPENCAPAGTTALCTVPEVPAAGPGGSVPVQVRAAAEAEVGASGRITYQATATTTMAGGVLTAPDGFETTVRIGSGPDLVLDRPAPVEGVAPGSTVPVPFSVVNNGNEPANGVRVTLYVTRGLDVGGVAPECTATPLGEGAIKPVTMVDCAFDDVVEPGAGFTLPAPLTATVAPYALDERIDMGVAAGDGAADLAPEDNGGVAAVKAENTADFAIRGAKVTGAAGETVRAELTFRNKGPAWVANLGSGDPVAAIDLIVPEGATVTAVPENCTPRTLDGDWVEEPTGAPRYRCELPLWVAEKQAVTFPFQLRIDTVVPRASGKITLTHPYSTTQPLAFDPNVRNNTAKLVLNPAR</sequence>
<dbReference type="EMBL" id="CP071872">
    <property type="protein sequence ID" value="UNM15777.1"/>
    <property type="molecule type" value="Genomic_DNA"/>
</dbReference>
<evidence type="ECO:0008006" key="3">
    <source>
        <dbReference type="Google" id="ProtNLM"/>
    </source>
</evidence>
<keyword evidence="2" id="KW-1185">Reference proteome</keyword>
<gene>
    <name evidence="1" type="ORF">J4032_33785</name>
</gene>